<dbReference type="InterPro" id="IPR011006">
    <property type="entry name" value="CheY-like_superfamily"/>
</dbReference>
<dbReference type="AlphaFoldDB" id="X0T422"/>
<evidence type="ECO:0000259" key="3">
    <source>
        <dbReference type="PROSITE" id="PS50045"/>
    </source>
</evidence>
<proteinExistence type="predicted"/>
<evidence type="ECO:0000256" key="2">
    <source>
        <dbReference type="ARBA" id="ARBA00022840"/>
    </source>
</evidence>
<dbReference type="Gene3D" id="3.40.50.2300">
    <property type="match status" value="1"/>
</dbReference>
<dbReference type="SMART" id="SM00448">
    <property type="entry name" value="REC"/>
    <property type="match status" value="1"/>
</dbReference>
<dbReference type="GO" id="GO:0006355">
    <property type="term" value="P:regulation of DNA-templated transcription"/>
    <property type="evidence" value="ECO:0007669"/>
    <property type="project" value="InterPro"/>
</dbReference>
<dbReference type="Gene3D" id="3.40.50.300">
    <property type="entry name" value="P-loop containing nucleotide triphosphate hydrolases"/>
    <property type="match status" value="1"/>
</dbReference>
<protein>
    <recommendedName>
        <fullName evidence="6">Response regulatory domain-containing protein</fullName>
    </recommendedName>
</protein>
<accession>X0T422</accession>
<keyword evidence="2" id="KW-0067">ATP-binding</keyword>
<dbReference type="SUPFAM" id="SSF52172">
    <property type="entry name" value="CheY-like"/>
    <property type="match status" value="1"/>
</dbReference>
<dbReference type="PROSITE" id="PS00675">
    <property type="entry name" value="SIGMA54_INTERACT_1"/>
    <property type="match status" value="1"/>
</dbReference>
<dbReference type="InterPro" id="IPR027417">
    <property type="entry name" value="P-loop_NTPase"/>
</dbReference>
<evidence type="ECO:0000313" key="5">
    <source>
        <dbReference type="EMBL" id="GAF70815.1"/>
    </source>
</evidence>
<dbReference type="PROSITE" id="PS50110">
    <property type="entry name" value="RESPONSE_REGULATORY"/>
    <property type="match status" value="1"/>
</dbReference>
<dbReference type="CDD" id="cd00009">
    <property type="entry name" value="AAA"/>
    <property type="match status" value="1"/>
</dbReference>
<evidence type="ECO:0000259" key="4">
    <source>
        <dbReference type="PROSITE" id="PS50110"/>
    </source>
</evidence>
<sequence>MNTRDARILVVEDNDTLRRGIALALRESWSDVDDLAAGDAAVERIRDPAVDPYDVIITDLRLPGADGLEVLGAARERDRRTSVLVMTAYGSIETAVGAMRSGAWDFVQKPLDLDQLELRVVRAVDHRRLLHEVTELRAKEAARDVVEQIVGDSPALRSAMDLARRVAPTRSTVLVTGETGTGKELIAGLIHRASSRSDGPLVKVNCAALPETLLESELFGHERG</sequence>
<dbReference type="Pfam" id="PF00158">
    <property type="entry name" value="Sigma54_activat"/>
    <property type="match status" value="1"/>
</dbReference>
<organism evidence="5">
    <name type="scientific">marine sediment metagenome</name>
    <dbReference type="NCBI Taxonomy" id="412755"/>
    <lineage>
        <taxon>unclassified sequences</taxon>
        <taxon>metagenomes</taxon>
        <taxon>ecological metagenomes</taxon>
    </lineage>
</organism>
<dbReference type="GO" id="GO:0000160">
    <property type="term" value="P:phosphorelay signal transduction system"/>
    <property type="evidence" value="ECO:0007669"/>
    <property type="project" value="InterPro"/>
</dbReference>
<evidence type="ECO:0008006" key="6">
    <source>
        <dbReference type="Google" id="ProtNLM"/>
    </source>
</evidence>
<feature type="domain" description="Response regulatory" evidence="4">
    <location>
        <begin position="7"/>
        <end position="124"/>
    </location>
</feature>
<feature type="domain" description="Sigma-54 factor interaction" evidence="3">
    <location>
        <begin position="149"/>
        <end position="224"/>
    </location>
</feature>
<dbReference type="PROSITE" id="PS50045">
    <property type="entry name" value="SIGMA54_INTERACT_4"/>
    <property type="match status" value="1"/>
</dbReference>
<evidence type="ECO:0000256" key="1">
    <source>
        <dbReference type="ARBA" id="ARBA00022741"/>
    </source>
</evidence>
<comment type="caution">
    <text evidence="5">The sequence shown here is derived from an EMBL/GenBank/DDBJ whole genome shotgun (WGS) entry which is preliminary data.</text>
</comment>
<dbReference type="Pfam" id="PF00072">
    <property type="entry name" value="Response_reg"/>
    <property type="match status" value="1"/>
</dbReference>
<reference evidence="5" key="1">
    <citation type="journal article" date="2014" name="Front. Microbiol.">
        <title>High frequency of phylogenetically diverse reductive dehalogenase-homologous genes in deep subseafloor sedimentary metagenomes.</title>
        <authorList>
            <person name="Kawai M."/>
            <person name="Futagami T."/>
            <person name="Toyoda A."/>
            <person name="Takaki Y."/>
            <person name="Nishi S."/>
            <person name="Hori S."/>
            <person name="Arai W."/>
            <person name="Tsubouchi T."/>
            <person name="Morono Y."/>
            <person name="Uchiyama I."/>
            <person name="Ito T."/>
            <person name="Fujiyama A."/>
            <person name="Inagaki F."/>
            <person name="Takami H."/>
        </authorList>
    </citation>
    <scope>NUCLEOTIDE SEQUENCE</scope>
    <source>
        <strain evidence="5">Expedition CK06-06</strain>
    </source>
</reference>
<dbReference type="GO" id="GO:0005524">
    <property type="term" value="F:ATP binding"/>
    <property type="evidence" value="ECO:0007669"/>
    <property type="project" value="UniProtKB-KW"/>
</dbReference>
<dbReference type="PANTHER" id="PTHR32071">
    <property type="entry name" value="TRANSCRIPTIONAL REGULATORY PROTEIN"/>
    <property type="match status" value="1"/>
</dbReference>
<gene>
    <name evidence="5" type="ORF">S01H1_17300</name>
</gene>
<dbReference type="InterPro" id="IPR001789">
    <property type="entry name" value="Sig_transdc_resp-reg_receiver"/>
</dbReference>
<dbReference type="EMBL" id="BARS01009168">
    <property type="protein sequence ID" value="GAF70815.1"/>
    <property type="molecule type" value="Genomic_DNA"/>
</dbReference>
<feature type="non-terminal residue" evidence="5">
    <location>
        <position position="224"/>
    </location>
</feature>
<dbReference type="InterPro" id="IPR002078">
    <property type="entry name" value="Sigma_54_int"/>
</dbReference>
<dbReference type="InterPro" id="IPR025662">
    <property type="entry name" value="Sigma_54_int_dom_ATP-bd_1"/>
</dbReference>
<name>X0T422_9ZZZZ</name>
<keyword evidence="1" id="KW-0547">Nucleotide-binding</keyword>